<dbReference type="EMBL" id="UINC01216346">
    <property type="protein sequence ID" value="SVE42442.1"/>
    <property type="molecule type" value="Genomic_DNA"/>
</dbReference>
<evidence type="ECO:0008006" key="2">
    <source>
        <dbReference type="Google" id="ProtNLM"/>
    </source>
</evidence>
<name>A0A383DD83_9ZZZZ</name>
<protein>
    <recommendedName>
        <fullName evidence="2">Phytanoyl-CoA dioxygenase</fullName>
    </recommendedName>
</protein>
<proteinExistence type="predicted"/>
<accession>A0A383DD83</accession>
<feature type="non-terminal residue" evidence="1">
    <location>
        <position position="84"/>
    </location>
</feature>
<organism evidence="1">
    <name type="scientific">marine metagenome</name>
    <dbReference type="NCBI Taxonomy" id="408172"/>
    <lineage>
        <taxon>unclassified sequences</taxon>
        <taxon>metagenomes</taxon>
        <taxon>ecological metagenomes</taxon>
    </lineage>
</organism>
<gene>
    <name evidence="1" type="ORF">METZ01_LOCUS495296</name>
</gene>
<reference evidence="1" key="1">
    <citation type="submission" date="2018-05" db="EMBL/GenBank/DDBJ databases">
        <authorList>
            <person name="Lanie J.A."/>
            <person name="Ng W.-L."/>
            <person name="Kazmierczak K.M."/>
            <person name="Andrzejewski T.M."/>
            <person name="Davidsen T.M."/>
            <person name="Wayne K.J."/>
            <person name="Tettelin H."/>
            <person name="Glass J.I."/>
            <person name="Rusch D."/>
            <person name="Podicherti R."/>
            <person name="Tsui H.-C.T."/>
            <person name="Winkler M.E."/>
        </authorList>
    </citation>
    <scope>NUCLEOTIDE SEQUENCE</scope>
</reference>
<evidence type="ECO:0000313" key="1">
    <source>
        <dbReference type="EMBL" id="SVE42442.1"/>
    </source>
</evidence>
<sequence>MENHKQIIKKFEDDGFYIAKNIIKEKQITSILENVCRVYFKNNPSSKFLKEKKPWDNDLFHEEMTKFRDENSKEFSLVYDSSLS</sequence>
<dbReference type="AlphaFoldDB" id="A0A383DD83"/>